<evidence type="ECO:0000259" key="1">
    <source>
        <dbReference type="Pfam" id="PF02720"/>
    </source>
</evidence>
<gene>
    <name evidence="2" type="ORF">L2X98_20160</name>
</gene>
<dbReference type="InterPro" id="IPR003870">
    <property type="entry name" value="DUF222"/>
</dbReference>
<proteinExistence type="predicted"/>
<sequence>MEAPSQTVPERIDDAFVLRSLFSDAEAEQYAANRREARRCEALADVLEYARRHPELYVSADPDGPDPLAGRAIPPLGGDAELATRCAVAEAGSRLNFTEHQVRSLASTAQHARTRLPLTWHAAREGLLTVAHVEAILGQLPVFGTRPELVGEFDRLLSEVALHATVGATRHKARDVADRLTSRTRTQRHAEAFARRRVEVEDVADGMAWVHALVSAERAHATDRGITATAKNMTTDERDGRTHAQLRADLFADLLTGVGPDRMVTTKVFVTIPLDRLSPAARTSVRSGTSAATSTGTSTGTGLDLNRDCLIPGEGRIDDATARQLLLDAGAFTRVITDPVSGVILDMDRRSRRATRAQRDWLVLRHGTCLRDGCTRLAIDADIDHHCAYHGRGRGATDIDNLDPLCDPDHAMKDTTRIRHRRRDDGTIEREFPTGHRTANPFAGIEERVRALLDRAGPYPDDPPF</sequence>
<dbReference type="RefSeq" id="WP_259612216.1">
    <property type="nucleotide sequence ID" value="NZ_CP091139.2"/>
</dbReference>
<name>A0ABY5NKB2_9MICO</name>
<keyword evidence="2" id="KW-0378">Hydrolase</keyword>
<dbReference type="Pfam" id="PF02720">
    <property type="entry name" value="DUF222"/>
    <property type="match status" value="1"/>
</dbReference>
<protein>
    <submittedName>
        <fullName evidence="2">HNH endonuclease</fullName>
    </submittedName>
</protein>
<dbReference type="GO" id="GO:0004519">
    <property type="term" value="F:endonuclease activity"/>
    <property type="evidence" value="ECO:0007669"/>
    <property type="project" value="UniProtKB-KW"/>
</dbReference>
<evidence type="ECO:0000313" key="2">
    <source>
        <dbReference type="EMBL" id="UUT35607.1"/>
    </source>
</evidence>
<evidence type="ECO:0000313" key="3">
    <source>
        <dbReference type="Proteomes" id="UP001054811"/>
    </source>
</evidence>
<accession>A0ABY5NKB2</accession>
<keyword evidence="2" id="KW-0540">Nuclease</keyword>
<dbReference type="CDD" id="cd00085">
    <property type="entry name" value="HNHc"/>
    <property type="match status" value="1"/>
</dbReference>
<feature type="domain" description="DUF222" evidence="1">
    <location>
        <begin position="81"/>
        <end position="365"/>
    </location>
</feature>
<dbReference type="Proteomes" id="UP001054811">
    <property type="component" value="Chromosome"/>
</dbReference>
<dbReference type="InterPro" id="IPR003615">
    <property type="entry name" value="HNH_nuc"/>
</dbReference>
<reference evidence="2" key="1">
    <citation type="submission" date="2022-01" db="EMBL/GenBank/DDBJ databases">
        <title>Microbacterium eymi and Microbacterium rhizovicinus sp. nov., isolated from the rhizospheric soil of Elymus tsukushiensis, a plant native to the Dokdo Islands, Republic of Korea.</title>
        <authorList>
            <person name="Hwang Y.J."/>
        </authorList>
    </citation>
    <scope>NUCLEOTIDE SEQUENCE</scope>
    <source>
        <strain evidence="2">KUDC0405</strain>
    </source>
</reference>
<organism evidence="2 3">
    <name type="scientific">Microbacterium elymi</name>
    <dbReference type="NCBI Taxonomy" id="2909587"/>
    <lineage>
        <taxon>Bacteria</taxon>
        <taxon>Bacillati</taxon>
        <taxon>Actinomycetota</taxon>
        <taxon>Actinomycetes</taxon>
        <taxon>Micrococcales</taxon>
        <taxon>Microbacteriaceae</taxon>
        <taxon>Microbacterium</taxon>
    </lineage>
</organism>
<keyword evidence="2" id="KW-0255">Endonuclease</keyword>
<keyword evidence="3" id="KW-1185">Reference proteome</keyword>
<dbReference type="EMBL" id="CP091139">
    <property type="protein sequence ID" value="UUT35607.1"/>
    <property type="molecule type" value="Genomic_DNA"/>
</dbReference>